<reference evidence="2" key="1">
    <citation type="submission" date="2023-04" db="EMBL/GenBank/DDBJ databases">
        <authorList>
            <consortium name="ELIXIR-Norway"/>
        </authorList>
    </citation>
    <scope>NUCLEOTIDE SEQUENCE [LARGE SCALE GENOMIC DNA]</scope>
</reference>
<gene>
    <name evidence="2" type="ORF">MRATA1EN1_LOCUS28337</name>
</gene>
<sequence length="123" mass="13386">MNCGHSSASKESTCNASVQFLGLEDPRRRDRLPTLVFLGFHGGSDGKESACNVREPGLIPGLGRSPGGGHDNPLQYSCLESPHGQRNPADYNPWGQREWDTTDRLSTAQSTVLLAVRLQELPI</sequence>
<name>A0ABN9A138_RANTA</name>
<evidence type="ECO:0000256" key="1">
    <source>
        <dbReference type="SAM" id="MobiDB-lite"/>
    </source>
</evidence>
<dbReference type="Proteomes" id="UP001176941">
    <property type="component" value="Chromosome 9"/>
</dbReference>
<evidence type="ECO:0000313" key="3">
    <source>
        <dbReference type="Proteomes" id="UP001176941"/>
    </source>
</evidence>
<evidence type="ECO:0000313" key="2">
    <source>
        <dbReference type="EMBL" id="CAI9179375.1"/>
    </source>
</evidence>
<feature type="region of interest" description="Disordered" evidence="1">
    <location>
        <begin position="48"/>
        <end position="97"/>
    </location>
</feature>
<proteinExistence type="predicted"/>
<organism evidence="2 3">
    <name type="scientific">Rangifer tarandus platyrhynchus</name>
    <name type="common">Svalbard reindeer</name>
    <dbReference type="NCBI Taxonomy" id="3082113"/>
    <lineage>
        <taxon>Eukaryota</taxon>
        <taxon>Metazoa</taxon>
        <taxon>Chordata</taxon>
        <taxon>Craniata</taxon>
        <taxon>Vertebrata</taxon>
        <taxon>Euteleostomi</taxon>
        <taxon>Mammalia</taxon>
        <taxon>Eutheria</taxon>
        <taxon>Laurasiatheria</taxon>
        <taxon>Artiodactyla</taxon>
        <taxon>Ruminantia</taxon>
        <taxon>Pecora</taxon>
        <taxon>Cervidae</taxon>
        <taxon>Odocoileinae</taxon>
        <taxon>Rangifer</taxon>
    </lineage>
</organism>
<keyword evidence="3" id="KW-1185">Reference proteome</keyword>
<dbReference type="EMBL" id="OX459945">
    <property type="protein sequence ID" value="CAI9179375.1"/>
    <property type="molecule type" value="Genomic_DNA"/>
</dbReference>
<protein>
    <submittedName>
        <fullName evidence="2">Uncharacterized protein</fullName>
    </submittedName>
</protein>
<accession>A0ABN9A138</accession>